<protein>
    <submittedName>
        <fullName evidence="4">Ald protein</fullName>
        <ecNumber evidence="4">1.2.1.83</ecNumber>
    </submittedName>
</protein>
<sequence>MSDLFEFYIDGAWVKPHGTAIEPVVNPSTEQVVARITLGDSHDVDRAVGAARQAFAGFAASSLEARVDLLQRIIQAYKLHSEALVEAVHLEMGAPLSLARSAHVPAGLGHLVQALEVLRDYRFERRVGQTLVVREPIGVCALITPWNWPLNQLTCKLAPALAVGCTVVLKPSECAPLSAHIVAQILHEAGVPKGVFNLVNGNGPVVGAALASHAEVDMVSFTGSTRAGIAVAKAAADTVKRVSQELGGKSANILLDDAYLPSAVRHGLQACIRNSGQSCNAPTRLLVPRAQQQAVIDIVREVLAQVCFDDSQPTCAIGPVANALQFERVQAMIVQAIAEGSRLIAGGLGRPRGIERGYYVQPTVFADVTPDMLVAREEIFGPVLAIIPYDSEAEAIAIANDSPYGLSGYVTSTSLERSRRVARQLRTGMVHLNGARADQAAPFGGYKQSGNGREWGELGFEEYLENKSLFGY</sequence>
<dbReference type="PANTHER" id="PTHR42804:SF1">
    <property type="entry name" value="ALDEHYDE DEHYDROGENASE-RELATED"/>
    <property type="match status" value="1"/>
</dbReference>
<accession>A0A0D0TDK2</accession>
<dbReference type="GO" id="GO:0016620">
    <property type="term" value="F:oxidoreductase activity, acting on the aldehyde or oxo group of donors, NAD or NADP as acceptor"/>
    <property type="evidence" value="ECO:0007669"/>
    <property type="project" value="InterPro"/>
</dbReference>
<feature type="domain" description="Aldehyde dehydrogenase" evidence="3">
    <location>
        <begin position="13"/>
        <end position="468"/>
    </location>
</feature>
<dbReference type="PANTHER" id="PTHR42804">
    <property type="entry name" value="ALDEHYDE DEHYDROGENASE"/>
    <property type="match status" value="1"/>
</dbReference>
<organism evidence="4 5">
    <name type="scientific">Pseudomonas fluorescens</name>
    <dbReference type="NCBI Taxonomy" id="294"/>
    <lineage>
        <taxon>Bacteria</taxon>
        <taxon>Pseudomonadati</taxon>
        <taxon>Pseudomonadota</taxon>
        <taxon>Gammaproteobacteria</taxon>
        <taxon>Pseudomonadales</taxon>
        <taxon>Pseudomonadaceae</taxon>
        <taxon>Pseudomonas</taxon>
    </lineage>
</organism>
<dbReference type="Proteomes" id="UP000032210">
    <property type="component" value="Unassembled WGS sequence"/>
</dbReference>
<evidence type="ECO:0000256" key="1">
    <source>
        <dbReference type="ARBA" id="ARBA00009986"/>
    </source>
</evidence>
<comment type="caution">
    <text evidence="4">The sequence shown here is derived from an EMBL/GenBank/DDBJ whole genome shotgun (WGS) entry which is preliminary data.</text>
</comment>
<dbReference type="EC" id="1.2.1.83" evidence="4"/>
<dbReference type="AlphaFoldDB" id="A0A0D0TDK2"/>
<dbReference type="RefSeq" id="WP_043049425.1">
    <property type="nucleotide sequence ID" value="NZ_JXCQ01000024.1"/>
</dbReference>
<evidence type="ECO:0000313" key="5">
    <source>
        <dbReference type="Proteomes" id="UP000032210"/>
    </source>
</evidence>
<name>A0A0D0TDK2_PSEFL</name>
<dbReference type="InterPro" id="IPR016163">
    <property type="entry name" value="Ald_DH_C"/>
</dbReference>
<dbReference type="InterPro" id="IPR016162">
    <property type="entry name" value="Ald_DH_N"/>
</dbReference>
<evidence type="ECO:0000313" key="4">
    <source>
        <dbReference type="EMBL" id="KIR21551.1"/>
    </source>
</evidence>
<dbReference type="Gene3D" id="3.40.309.10">
    <property type="entry name" value="Aldehyde Dehydrogenase, Chain A, domain 2"/>
    <property type="match status" value="1"/>
</dbReference>
<evidence type="ECO:0000256" key="2">
    <source>
        <dbReference type="ARBA" id="ARBA00023002"/>
    </source>
</evidence>
<dbReference type="Pfam" id="PF00171">
    <property type="entry name" value="Aldedh"/>
    <property type="match status" value="1"/>
</dbReference>
<dbReference type="FunFam" id="3.40.605.10:FF:000007">
    <property type="entry name" value="NAD/NADP-dependent betaine aldehyde dehydrogenase"/>
    <property type="match status" value="1"/>
</dbReference>
<dbReference type="SUPFAM" id="SSF53720">
    <property type="entry name" value="ALDH-like"/>
    <property type="match status" value="1"/>
</dbReference>
<comment type="similarity">
    <text evidence="1">Belongs to the aldehyde dehydrogenase family.</text>
</comment>
<dbReference type="Gene3D" id="3.40.605.10">
    <property type="entry name" value="Aldehyde Dehydrogenase, Chain A, domain 1"/>
    <property type="match status" value="1"/>
</dbReference>
<dbReference type="EMBL" id="JXCQ01000024">
    <property type="protein sequence ID" value="KIR21551.1"/>
    <property type="molecule type" value="Genomic_DNA"/>
</dbReference>
<keyword evidence="2 4" id="KW-0560">Oxidoreductase</keyword>
<evidence type="ECO:0000259" key="3">
    <source>
        <dbReference type="Pfam" id="PF00171"/>
    </source>
</evidence>
<dbReference type="PATRIC" id="fig|294.125.peg.3104"/>
<dbReference type="InterPro" id="IPR016161">
    <property type="entry name" value="Ald_DH/histidinol_DH"/>
</dbReference>
<dbReference type="CDD" id="cd07138">
    <property type="entry name" value="ALDH_CddD_SSP0762"/>
    <property type="match status" value="1"/>
</dbReference>
<gene>
    <name evidence="4" type="primary">ald</name>
    <name evidence="4" type="ORF">PFLU3_30280</name>
</gene>
<reference evidence="4 5" key="1">
    <citation type="submission" date="2015-01" db="EMBL/GenBank/DDBJ databases">
        <title>Genome sequence of the beneficial rhizobacterium Pseudomonas fluorescens 2-79.</title>
        <authorList>
            <person name="Thuermer A."/>
            <person name="Daniel R."/>
        </authorList>
    </citation>
    <scope>NUCLEOTIDE SEQUENCE [LARGE SCALE GENOMIC DNA]</scope>
    <source>
        <strain evidence="4 5">2-79</strain>
    </source>
</reference>
<proteinExistence type="inferred from homology"/>
<dbReference type="InterPro" id="IPR015590">
    <property type="entry name" value="Aldehyde_DH_dom"/>
</dbReference>